<evidence type="ECO:0000313" key="10">
    <source>
        <dbReference type="EMBL" id="NDV01069.1"/>
    </source>
</evidence>
<comment type="catalytic activity">
    <reaction evidence="1">
        <text>ATP + protein L-histidine = ADP + protein N-phospho-L-histidine.</text>
        <dbReference type="EC" id="2.7.13.3"/>
    </reaction>
</comment>
<sequence length="196" mass="21194">MMIAFEGRSLSDAACKAAFTRMRARIDAIASLYCRLTQTRSIDTVTAESYLTALVEDAVSSSPQADTIAVEFDLPEVRLSTRIAVPLGLIVKELVTNSLKYPYHGRSSGWLGLRLSIKDQAMKVSVWDDRPGIDPDARLDPGLGQKLTDAFTAQLSERMSIDSGAAGTRHTLVLPLLTASSKRSSGRPFCAASNCI</sequence>
<name>A0A6B2JWM3_9RHOB</name>
<feature type="domain" description="Signal transduction histidine kinase subgroup 2 dimerisation and phosphoacceptor" evidence="9">
    <location>
        <begin position="4"/>
        <end position="61"/>
    </location>
</feature>
<protein>
    <recommendedName>
        <fullName evidence="2">histidine kinase</fullName>
        <ecNumber evidence="2">2.7.13.3</ecNumber>
    </recommendedName>
</protein>
<dbReference type="SUPFAM" id="SSF55874">
    <property type="entry name" value="ATPase domain of HSP90 chaperone/DNA topoisomerase II/histidine kinase"/>
    <property type="match status" value="1"/>
</dbReference>
<accession>A0A6B2JWM3</accession>
<dbReference type="EMBL" id="JAAGAB010000002">
    <property type="protein sequence ID" value="NDV01069.1"/>
    <property type="molecule type" value="Genomic_DNA"/>
</dbReference>
<dbReference type="Gene3D" id="3.30.565.10">
    <property type="entry name" value="Histidine kinase-like ATPase, C-terminal domain"/>
    <property type="match status" value="1"/>
</dbReference>
<keyword evidence="3" id="KW-0597">Phosphoprotein</keyword>
<keyword evidence="6 10" id="KW-0418">Kinase</keyword>
<evidence type="ECO:0000256" key="1">
    <source>
        <dbReference type="ARBA" id="ARBA00000085"/>
    </source>
</evidence>
<comment type="caution">
    <text evidence="10">The sequence shown here is derived from an EMBL/GenBank/DDBJ whole genome shotgun (WGS) entry which is preliminary data.</text>
</comment>
<dbReference type="Pfam" id="PF07568">
    <property type="entry name" value="HisKA_2"/>
    <property type="match status" value="1"/>
</dbReference>
<keyword evidence="7" id="KW-0067">ATP-binding</keyword>
<evidence type="ECO:0000256" key="2">
    <source>
        <dbReference type="ARBA" id="ARBA00012438"/>
    </source>
</evidence>
<dbReference type="InterPro" id="IPR011495">
    <property type="entry name" value="Sig_transdc_His_kin_sub2_dim/P"/>
</dbReference>
<keyword evidence="11" id="KW-1185">Reference proteome</keyword>
<dbReference type="CDD" id="cd16936">
    <property type="entry name" value="HATPase_RsbW-like"/>
    <property type="match status" value="1"/>
</dbReference>
<dbReference type="Pfam" id="PF02518">
    <property type="entry name" value="HATPase_c"/>
    <property type="match status" value="1"/>
</dbReference>
<proteinExistence type="predicted"/>
<gene>
    <name evidence="10" type="ORF">GZA08_08820</name>
</gene>
<dbReference type="PANTHER" id="PTHR41523:SF8">
    <property type="entry name" value="ETHYLENE RESPONSE SENSOR PROTEIN"/>
    <property type="match status" value="1"/>
</dbReference>
<organism evidence="10 11">
    <name type="scientific">Pseudoroseicyclus tamaricis</name>
    <dbReference type="NCBI Taxonomy" id="2705421"/>
    <lineage>
        <taxon>Bacteria</taxon>
        <taxon>Pseudomonadati</taxon>
        <taxon>Pseudomonadota</taxon>
        <taxon>Alphaproteobacteria</taxon>
        <taxon>Rhodobacterales</taxon>
        <taxon>Paracoccaceae</taxon>
        <taxon>Pseudoroseicyclus</taxon>
    </lineage>
</organism>
<dbReference type="GO" id="GO:0004673">
    <property type="term" value="F:protein histidine kinase activity"/>
    <property type="evidence" value="ECO:0007669"/>
    <property type="project" value="UniProtKB-EC"/>
</dbReference>
<dbReference type="InterPro" id="IPR036890">
    <property type="entry name" value="HATPase_C_sf"/>
</dbReference>
<evidence type="ECO:0000256" key="6">
    <source>
        <dbReference type="ARBA" id="ARBA00022777"/>
    </source>
</evidence>
<evidence type="ECO:0000259" key="8">
    <source>
        <dbReference type="Pfam" id="PF02518"/>
    </source>
</evidence>
<evidence type="ECO:0000256" key="5">
    <source>
        <dbReference type="ARBA" id="ARBA00022741"/>
    </source>
</evidence>
<keyword evidence="5" id="KW-0547">Nucleotide-binding</keyword>
<evidence type="ECO:0000256" key="3">
    <source>
        <dbReference type="ARBA" id="ARBA00022553"/>
    </source>
</evidence>
<keyword evidence="4" id="KW-0808">Transferase</keyword>
<evidence type="ECO:0000256" key="4">
    <source>
        <dbReference type="ARBA" id="ARBA00022679"/>
    </source>
</evidence>
<evidence type="ECO:0000313" key="11">
    <source>
        <dbReference type="Proteomes" id="UP000474757"/>
    </source>
</evidence>
<reference evidence="10 11" key="1">
    <citation type="submission" date="2020-02" db="EMBL/GenBank/DDBJ databases">
        <title>Pseudoroseicyclus tamarix, sp. nov., isolated from offshore sediment of a Tamarix chinensis forest.</title>
        <authorList>
            <person name="Gai Y."/>
        </authorList>
    </citation>
    <scope>NUCLEOTIDE SEQUENCE [LARGE SCALE GENOMIC DNA]</scope>
    <source>
        <strain evidence="10 11">CLL3-39</strain>
    </source>
</reference>
<evidence type="ECO:0000259" key="9">
    <source>
        <dbReference type="Pfam" id="PF07568"/>
    </source>
</evidence>
<dbReference type="PANTHER" id="PTHR41523">
    <property type="entry name" value="TWO-COMPONENT SYSTEM SENSOR PROTEIN"/>
    <property type="match status" value="1"/>
</dbReference>
<dbReference type="InterPro" id="IPR003594">
    <property type="entry name" value="HATPase_dom"/>
</dbReference>
<dbReference type="EC" id="2.7.13.3" evidence="2"/>
<dbReference type="Proteomes" id="UP000474757">
    <property type="component" value="Unassembled WGS sequence"/>
</dbReference>
<dbReference type="GO" id="GO:0005524">
    <property type="term" value="F:ATP binding"/>
    <property type="evidence" value="ECO:0007669"/>
    <property type="project" value="UniProtKB-KW"/>
</dbReference>
<evidence type="ECO:0000256" key="7">
    <source>
        <dbReference type="ARBA" id="ARBA00022840"/>
    </source>
</evidence>
<dbReference type="AlphaFoldDB" id="A0A6B2JWM3"/>
<feature type="domain" description="Histidine kinase/HSP90-like ATPase" evidence="8">
    <location>
        <begin position="86"/>
        <end position="176"/>
    </location>
</feature>